<dbReference type="EMBL" id="KZ293415">
    <property type="protein sequence ID" value="PBK77759.1"/>
    <property type="molecule type" value="Genomic_DNA"/>
</dbReference>
<dbReference type="AlphaFoldDB" id="A0A2H3C3V5"/>
<proteinExistence type="predicted"/>
<gene>
    <name evidence="2" type="ORF">ARMSODRAFT_1077436</name>
</gene>
<reference evidence="3" key="1">
    <citation type="journal article" date="2017" name="Nat. Ecol. Evol.">
        <title>Genome expansion and lineage-specific genetic innovations in the forest pathogenic fungi Armillaria.</title>
        <authorList>
            <person name="Sipos G."/>
            <person name="Prasanna A.N."/>
            <person name="Walter M.C."/>
            <person name="O'Connor E."/>
            <person name="Balint B."/>
            <person name="Krizsan K."/>
            <person name="Kiss B."/>
            <person name="Hess J."/>
            <person name="Varga T."/>
            <person name="Slot J."/>
            <person name="Riley R."/>
            <person name="Boka B."/>
            <person name="Rigling D."/>
            <person name="Barry K."/>
            <person name="Lee J."/>
            <person name="Mihaltcheva S."/>
            <person name="LaButti K."/>
            <person name="Lipzen A."/>
            <person name="Waldron R."/>
            <person name="Moloney N.M."/>
            <person name="Sperisen C."/>
            <person name="Kredics L."/>
            <person name="Vagvoelgyi C."/>
            <person name="Patrignani A."/>
            <person name="Fitzpatrick D."/>
            <person name="Nagy I."/>
            <person name="Doyle S."/>
            <person name="Anderson J.B."/>
            <person name="Grigoriev I.V."/>
            <person name="Gueldener U."/>
            <person name="Muensterkoetter M."/>
            <person name="Nagy L.G."/>
        </authorList>
    </citation>
    <scope>NUCLEOTIDE SEQUENCE [LARGE SCALE GENOMIC DNA]</scope>
    <source>
        <strain evidence="3">28-4</strain>
    </source>
</reference>
<accession>A0A2H3C3V5</accession>
<dbReference type="Proteomes" id="UP000218334">
    <property type="component" value="Unassembled WGS sequence"/>
</dbReference>
<organism evidence="2 3">
    <name type="scientific">Armillaria solidipes</name>
    <dbReference type="NCBI Taxonomy" id="1076256"/>
    <lineage>
        <taxon>Eukaryota</taxon>
        <taxon>Fungi</taxon>
        <taxon>Dikarya</taxon>
        <taxon>Basidiomycota</taxon>
        <taxon>Agaricomycotina</taxon>
        <taxon>Agaricomycetes</taxon>
        <taxon>Agaricomycetidae</taxon>
        <taxon>Agaricales</taxon>
        <taxon>Marasmiineae</taxon>
        <taxon>Physalacriaceae</taxon>
        <taxon>Armillaria</taxon>
    </lineage>
</organism>
<sequence>MHFFALNCRSGWICCPVLSSMLSTQSRRVHCFKHAVQPPEHVPFYGRAAQESMTRLQKLSSIHRLLYLDSKQCQADKVESSSLSRRRRRIRKRKPRMRSPSRKRRRQKQRL</sequence>
<protein>
    <submittedName>
        <fullName evidence="2">Uncharacterized protein</fullName>
    </submittedName>
</protein>
<keyword evidence="3" id="KW-1185">Reference proteome</keyword>
<feature type="compositionally biased region" description="Basic residues" evidence="1">
    <location>
        <begin position="84"/>
        <end position="111"/>
    </location>
</feature>
<evidence type="ECO:0000256" key="1">
    <source>
        <dbReference type="SAM" id="MobiDB-lite"/>
    </source>
</evidence>
<evidence type="ECO:0000313" key="3">
    <source>
        <dbReference type="Proteomes" id="UP000218334"/>
    </source>
</evidence>
<feature type="region of interest" description="Disordered" evidence="1">
    <location>
        <begin position="76"/>
        <end position="111"/>
    </location>
</feature>
<name>A0A2H3C3V5_9AGAR</name>
<evidence type="ECO:0000313" key="2">
    <source>
        <dbReference type="EMBL" id="PBK77759.1"/>
    </source>
</evidence>